<dbReference type="GO" id="GO:0004190">
    <property type="term" value="F:aspartic-type endopeptidase activity"/>
    <property type="evidence" value="ECO:0007669"/>
    <property type="project" value="UniProtKB-EC"/>
</dbReference>
<dbReference type="Proteomes" id="UP001231736">
    <property type="component" value="Unassembled WGS sequence"/>
</dbReference>
<keyword evidence="4 6" id="KW-1133">Transmembrane helix</keyword>
<evidence type="ECO:0000256" key="3">
    <source>
        <dbReference type="ARBA" id="ARBA00022692"/>
    </source>
</evidence>
<protein>
    <submittedName>
        <fullName evidence="8">Prepilin peptidase</fullName>
        <ecNumber evidence="8">3.4.23.43</ecNumber>
    </submittedName>
</protein>
<feature type="transmembrane region" description="Helical" evidence="6">
    <location>
        <begin position="89"/>
        <end position="111"/>
    </location>
</feature>
<dbReference type="PANTHER" id="PTHR36506:SF1">
    <property type="entry name" value="PREFLAGELLIN PEPTIDASE"/>
    <property type="match status" value="1"/>
</dbReference>
<dbReference type="Pfam" id="PF01478">
    <property type="entry name" value="Peptidase_A24"/>
    <property type="match status" value="1"/>
</dbReference>
<evidence type="ECO:0000256" key="4">
    <source>
        <dbReference type="ARBA" id="ARBA00022989"/>
    </source>
</evidence>
<feature type="domain" description="Prepilin type IV endopeptidase peptidase" evidence="7">
    <location>
        <begin position="7"/>
        <end position="105"/>
    </location>
</feature>
<dbReference type="PANTHER" id="PTHR36506">
    <property type="entry name" value="PREFLAGELLIN PEPTIDASE"/>
    <property type="match status" value="1"/>
</dbReference>
<dbReference type="RefSeq" id="WP_306375907.1">
    <property type="nucleotide sequence ID" value="NZ_JASAYT010000015.1"/>
</dbReference>
<evidence type="ECO:0000313" key="9">
    <source>
        <dbReference type="Proteomes" id="UP001231736"/>
    </source>
</evidence>
<gene>
    <name evidence="8" type="ORF">QJU97_05575</name>
</gene>
<evidence type="ECO:0000256" key="2">
    <source>
        <dbReference type="ARBA" id="ARBA00022475"/>
    </source>
</evidence>
<name>A0AAJ6NDS1_9PAST</name>
<comment type="caution">
    <text evidence="8">The sequence shown here is derived from an EMBL/GenBank/DDBJ whole genome shotgun (WGS) entry which is preliminary data.</text>
</comment>
<organism evidence="8 9">
    <name type="scientific">Phocoenobacter skyensis</name>
    <dbReference type="NCBI Taxonomy" id="97481"/>
    <lineage>
        <taxon>Bacteria</taxon>
        <taxon>Pseudomonadati</taxon>
        <taxon>Pseudomonadota</taxon>
        <taxon>Gammaproteobacteria</taxon>
        <taxon>Pasteurellales</taxon>
        <taxon>Pasteurellaceae</taxon>
        <taxon>Phocoenobacter</taxon>
    </lineage>
</organism>
<dbReference type="EMBL" id="JASAYT010000015">
    <property type="protein sequence ID" value="MDP8174926.1"/>
    <property type="molecule type" value="Genomic_DNA"/>
</dbReference>
<keyword evidence="8" id="KW-0378">Hydrolase</keyword>
<dbReference type="AlphaFoldDB" id="A0AAJ6NDS1"/>
<dbReference type="InterPro" id="IPR052218">
    <property type="entry name" value="Preflagellin_Peptidase"/>
</dbReference>
<proteinExistence type="predicted"/>
<feature type="transmembrane region" description="Helical" evidence="6">
    <location>
        <begin position="120"/>
        <end position="137"/>
    </location>
</feature>
<dbReference type="GO" id="GO:0005886">
    <property type="term" value="C:plasma membrane"/>
    <property type="evidence" value="ECO:0007669"/>
    <property type="project" value="UniProtKB-SubCell"/>
</dbReference>
<accession>A0AAJ6NDS1</accession>
<feature type="transmembrane region" description="Helical" evidence="6">
    <location>
        <begin position="28"/>
        <end position="45"/>
    </location>
</feature>
<sequence length="138" mass="15584">MTLSTVFVSLTLIWISWTDISTRTISNQAVLVLLLVLLPFCWVFYKQFFILPAIVTLIIGFLLFMGKVVGGGDVKLITVLMLAIPYEQITSFLFLTSFFGLLLVIFGWIGFRQAIKQQGLPYGVAISFGFLTTIWLYN</sequence>
<evidence type="ECO:0000256" key="5">
    <source>
        <dbReference type="ARBA" id="ARBA00023136"/>
    </source>
</evidence>
<feature type="transmembrane region" description="Helical" evidence="6">
    <location>
        <begin position="50"/>
        <end position="69"/>
    </location>
</feature>
<evidence type="ECO:0000256" key="1">
    <source>
        <dbReference type="ARBA" id="ARBA00004651"/>
    </source>
</evidence>
<evidence type="ECO:0000256" key="6">
    <source>
        <dbReference type="SAM" id="Phobius"/>
    </source>
</evidence>
<evidence type="ECO:0000259" key="7">
    <source>
        <dbReference type="Pfam" id="PF01478"/>
    </source>
</evidence>
<evidence type="ECO:0000313" key="8">
    <source>
        <dbReference type="EMBL" id="MDP8174926.1"/>
    </source>
</evidence>
<keyword evidence="2" id="KW-1003">Cell membrane</keyword>
<keyword evidence="3 6" id="KW-0812">Transmembrane</keyword>
<dbReference type="EC" id="3.4.23.43" evidence="8"/>
<reference evidence="8" key="1">
    <citation type="journal article" date="2023" name="Front. Microbiol.">
        <title>Phylogeography and host specificity of Pasteurellaceae pathogenic to sea-farmed fish in the north-east Atlantic.</title>
        <authorList>
            <person name="Gulla S."/>
            <person name="Colquhoun D.J."/>
            <person name="Olsen A.B."/>
            <person name="Spilsberg B."/>
            <person name="Lagesen K."/>
            <person name="Aakesson C.P."/>
            <person name="Strom S."/>
            <person name="Manji F."/>
            <person name="Birkbeck T.H."/>
            <person name="Nilsen H.K."/>
        </authorList>
    </citation>
    <scope>NUCLEOTIDE SEQUENCE</scope>
    <source>
        <strain evidence="8">98B1</strain>
    </source>
</reference>
<dbReference type="Gene3D" id="1.20.120.1220">
    <property type="match status" value="1"/>
</dbReference>
<dbReference type="InterPro" id="IPR000045">
    <property type="entry name" value="Prepilin_IV_endopep_pep"/>
</dbReference>
<keyword evidence="5 6" id="KW-0472">Membrane</keyword>
<comment type="subcellular location">
    <subcellularLocation>
        <location evidence="1">Cell membrane</location>
        <topology evidence="1">Multi-pass membrane protein</topology>
    </subcellularLocation>
</comment>